<proteinExistence type="predicted"/>
<accession>A0A978V5N6</accession>
<dbReference type="AlphaFoldDB" id="A0A978V5N6"/>
<dbReference type="Proteomes" id="UP000813462">
    <property type="component" value="Unassembled WGS sequence"/>
</dbReference>
<evidence type="ECO:0000313" key="1">
    <source>
        <dbReference type="EMBL" id="KAH7522669.1"/>
    </source>
</evidence>
<comment type="caution">
    <text evidence="1">The sequence shown here is derived from an EMBL/GenBank/DDBJ whole genome shotgun (WGS) entry which is preliminary data.</text>
</comment>
<sequence length="98" mass="11412">MKKKNVDSKIDKLRKAKHPNSDELITLYCSSFGDHQLSRLLGRLDSKFKAVKSMIEFRTENQEMAREYNSTSKFLKEMPTFGNSLSKPLNCEAFFVMR</sequence>
<reference evidence="1" key="1">
    <citation type="journal article" date="2021" name="Front. Plant Sci.">
        <title>Chromosome-Scale Genome Assembly for Chinese Sour Jujube and Insights Into Its Genome Evolution and Domestication Signature.</title>
        <authorList>
            <person name="Shen L.-Y."/>
            <person name="Luo H."/>
            <person name="Wang X.-L."/>
            <person name="Wang X.-M."/>
            <person name="Qiu X.-J."/>
            <person name="Liu H."/>
            <person name="Zhou S.-S."/>
            <person name="Jia K.-H."/>
            <person name="Nie S."/>
            <person name="Bao Y.-T."/>
            <person name="Zhang R.-G."/>
            <person name="Yun Q.-Z."/>
            <person name="Chai Y.-H."/>
            <person name="Lu J.-Y."/>
            <person name="Li Y."/>
            <person name="Zhao S.-W."/>
            <person name="Mao J.-F."/>
            <person name="Jia S.-G."/>
            <person name="Mao Y.-M."/>
        </authorList>
    </citation>
    <scope>NUCLEOTIDE SEQUENCE</scope>
    <source>
        <strain evidence="1">AT0</strain>
        <tissue evidence="1">Leaf</tissue>
    </source>
</reference>
<evidence type="ECO:0000313" key="2">
    <source>
        <dbReference type="Proteomes" id="UP000813462"/>
    </source>
</evidence>
<protein>
    <submittedName>
        <fullName evidence="1">Uncharacterized protein</fullName>
    </submittedName>
</protein>
<organism evidence="1 2">
    <name type="scientific">Ziziphus jujuba var. spinosa</name>
    <dbReference type="NCBI Taxonomy" id="714518"/>
    <lineage>
        <taxon>Eukaryota</taxon>
        <taxon>Viridiplantae</taxon>
        <taxon>Streptophyta</taxon>
        <taxon>Embryophyta</taxon>
        <taxon>Tracheophyta</taxon>
        <taxon>Spermatophyta</taxon>
        <taxon>Magnoliopsida</taxon>
        <taxon>eudicotyledons</taxon>
        <taxon>Gunneridae</taxon>
        <taxon>Pentapetalae</taxon>
        <taxon>rosids</taxon>
        <taxon>fabids</taxon>
        <taxon>Rosales</taxon>
        <taxon>Rhamnaceae</taxon>
        <taxon>Paliureae</taxon>
        <taxon>Ziziphus</taxon>
    </lineage>
</organism>
<name>A0A978V5N6_ZIZJJ</name>
<dbReference type="EMBL" id="JAEACU010000007">
    <property type="protein sequence ID" value="KAH7522669.1"/>
    <property type="molecule type" value="Genomic_DNA"/>
</dbReference>
<gene>
    <name evidence="1" type="ORF">FEM48_Zijuj07G0163200</name>
</gene>